<protein>
    <recommendedName>
        <fullName evidence="3">Lipocalin</fullName>
    </recommendedName>
</protein>
<keyword evidence="2" id="KW-1185">Reference proteome</keyword>
<sequence length="128" mass="14732">MVNMSRNGIFFNRYYQYSDKEHASVKRTQLLSGAFVDSVDDMYVYVPDIIGLTREKLVFMSGDYSCAVVAVYKQFPIGPNWYELRVRNSSIKTGPTLECLEKFGGMPGSHKGRYNDSCQEIFQATYRH</sequence>
<name>A0AAQ4E6Q2_AMBAM</name>
<reference evidence="1 2" key="1">
    <citation type="journal article" date="2023" name="Arcadia Sci">
        <title>De novo assembly of a long-read Amblyomma americanum tick genome.</title>
        <authorList>
            <person name="Chou S."/>
            <person name="Poskanzer K.E."/>
            <person name="Rollins M."/>
            <person name="Thuy-Boun P.S."/>
        </authorList>
    </citation>
    <scope>NUCLEOTIDE SEQUENCE [LARGE SCALE GENOMIC DNA]</scope>
    <source>
        <strain evidence="1">F_SG_1</strain>
        <tissue evidence="1">Salivary glands</tissue>
    </source>
</reference>
<dbReference type="AlphaFoldDB" id="A0AAQ4E6Q2"/>
<dbReference type="Proteomes" id="UP001321473">
    <property type="component" value="Unassembled WGS sequence"/>
</dbReference>
<proteinExistence type="predicted"/>
<evidence type="ECO:0008006" key="3">
    <source>
        <dbReference type="Google" id="ProtNLM"/>
    </source>
</evidence>
<accession>A0AAQ4E6Q2</accession>
<comment type="caution">
    <text evidence="1">The sequence shown here is derived from an EMBL/GenBank/DDBJ whole genome shotgun (WGS) entry which is preliminary data.</text>
</comment>
<evidence type="ECO:0000313" key="1">
    <source>
        <dbReference type="EMBL" id="KAK8770332.1"/>
    </source>
</evidence>
<dbReference type="EMBL" id="JARKHS020021293">
    <property type="protein sequence ID" value="KAK8770332.1"/>
    <property type="molecule type" value="Genomic_DNA"/>
</dbReference>
<gene>
    <name evidence="1" type="ORF">V5799_013203</name>
</gene>
<evidence type="ECO:0000313" key="2">
    <source>
        <dbReference type="Proteomes" id="UP001321473"/>
    </source>
</evidence>
<organism evidence="1 2">
    <name type="scientific">Amblyomma americanum</name>
    <name type="common">Lone star tick</name>
    <dbReference type="NCBI Taxonomy" id="6943"/>
    <lineage>
        <taxon>Eukaryota</taxon>
        <taxon>Metazoa</taxon>
        <taxon>Ecdysozoa</taxon>
        <taxon>Arthropoda</taxon>
        <taxon>Chelicerata</taxon>
        <taxon>Arachnida</taxon>
        <taxon>Acari</taxon>
        <taxon>Parasitiformes</taxon>
        <taxon>Ixodida</taxon>
        <taxon>Ixodoidea</taxon>
        <taxon>Ixodidae</taxon>
        <taxon>Amblyomminae</taxon>
        <taxon>Amblyomma</taxon>
    </lineage>
</organism>